<feature type="compositionally biased region" description="Polar residues" evidence="1">
    <location>
        <begin position="233"/>
        <end position="242"/>
    </location>
</feature>
<feature type="compositionally biased region" description="Polar residues" evidence="1">
    <location>
        <begin position="779"/>
        <end position="790"/>
    </location>
</feature>
<gene>
    <name evidence="2" type="ORF">OEA41_005215</name>
</gene>
<feature type="compositionally biased region" description="Polar residues" evidence="1">
    <location>
        <begin position="344"/>
        <end position="357"/>
    </location>
</feature>
<dbReference type="EMBL" id="JASNWA010000010">
    <property type="protein sequence ID" value="KAK3168767.1"/>
    <property type="molecule type" value="Genomic_DNA"/>
</dbReference>
<reference evidence="2" key="1">
    <citation type="submission" date="2022-11" db="EMBL/GenBank/DDBJ databases">
        <title>Chromosomal genome sequence assembly and mating type (MAT) locus characterization of the leprose asexual lichenized fungus Lepraria neglecta (Nyl.) Erichsen.</title>
        <authorList>
            <person name="Allen J.L."/>
            <person name="Pfeffer B."/>
        </authorList>
    </citation>
    <scope>NUCLEOTIDE SEQUENCE</scope>
    <source>
        <strain evidence="2">Allen 5258</strain>
    </source>
</reference>
<feature type="compositionally biased region" description="Basic and acidic residues" evidence="1">
    <location>
        <begin position="820"/>
        <end position="839"/>
    </location>
</feature>
<evidence type="ECO:0000313" key="3">
    <source>
        <dbReference type="Proteomes" id="UP001276659"/>
    </source>
</evidence>
<feature type="compositionally biased region" description="Low complexity" evidence="1">
    <location>
        <begin position="110"/>
        <end position="123"/>
    </location>
</feature>
<feature type="region of interest" description="Disordered" evidence="1">
    <location>
        <begin position="549"/>
        <end position="608"/>
    </location>
</feature>
<feature type="compositionally biased region" description="Low complexity" evidence="1">
    <location>
        <begin position="478"/>
        <end position="489"/>
    </location>
</feature>
<feature type="region of interest" description="Disordered" evidence="1">
    <location>
        <begin position="728"/>
        <end position="800"/>
    </location>
</feature>
<feature type="compositionally biased region" description="Polar residues" evidence="1">
    <location>
        <begin position="396"/>
        <end position="406"/>
    </location>
</feature>
<feature type="compositionally biased region" description="Low complexity" evidence="1">
    <location>
        <begin position="211"/>
        <end position="223"/>
    </location>
</feature>
<organism evidence="2 3">
    <name type="scientific">Lepraria neglecta</name>
    <dbReference type="NCBI Taxonomy" id="209136"/>
    <lineage>
        <taxon>Eukaryota</taxon>
        <taxon>Fungi</taxon>
        <taxon>Dikarya</taxon>
        <taxon>Ascomycota</taxon>
        <taxon>Pezizomycotina</taxon>
        <taxon>Lecanoromycetes</taxon>
        <taxon>OSLEUM clade</taxon>
        <taxon>Lecanoromycetidae</taxon>
        <taxon>Lecanorales</taxon>
        <taxon>Lecanorineae</taxon>
        <taxon>Stereocaulaceae</taxon>
        <taxon>Lepraria</taxon>
    </lineage>
</organism>
<dbReference type="Proteomes" id="UP001276659">
    <property type="component" value="Unassembled WGS sequence"/>
</dbReference>
<evidence type="ECO:0000256" key="1">
    <source>
        <dbReference type="SAM" id="MobiDB-lite"/>
    </source>
</evidence>
<sequence>MTTPYNYGVSASSGIGASPRHAVQPPNLLTTSLGNARAGLGIRAVSQTPISTTSLSSPFAASTYPLSPNPASPGSAMRGTSPMTFRSQAGFSSAYNPQQWGPVGNETPVSTTRSTRGQSSRTTVFAPQPVGPDEAITEPVASPPPPYSPRRDRDSQDSPRRPADVVSPSDTTSPGTESSHYGTPVSAATTLSPDFVSRYPQGPSPVLRQHATPNDSPNASAAPNFPPPPPATQGQRIRSSSKNHADRLLSTLTSRGKGPNPESPINAIDVLQEHTVQLLAQAPEASRSGPTVRAPTARRAASTSALGLSASSSRSASHSRSPVTWEPGMPLPPPPPGLPPAPARSQSLARPSESPINRPTPTLPLRARRPPGNGTTLDSVPPTPADWREEDVVNGESGQSQRSTGPTPLHIDTGSILYKRRSGFDYPQTTTGANPAHMRRDSSTGGLFRSPAVRNRSAKGIRERRSESRNGKGRAVEDSAVSPPDSASPWAEDFETLKPMDLILPAPQLREVRQRMLPKSTPKSGKSMQSLDGALNSADFKSSSSKAISFATSNTTPQPESSRSQRFSASASTPIFSPSRDTFSDTSVEIGASPPLPPKPFSVSLSPEPRASRKSLSLIVPLGPDQRPVSHLLHMPNSDDSMQVPLTPLTRVAQEPIVDLLGPESPKAFAGRAIERHRIFAECEAAATSDSERLDLFVQYINAESRIRREQYASVFDEEDIDIEDLTHGLFGHPNRDESLKERNLSRADTSKRTSIASIPLIDSSSQGGSSPVSRKYESPSSATTNSSNQHRPESTWMKDFVPSLSPIASMSIVTGLDEMDSRGRAPSRWWEDQSHSGDARNNDAFKVLERSKRESKYMGVPLETRNSLAFVDNVQSSSTSDGRWQSQEASQQPLYGPDGFPPEKVGWHEEDSTSVPHHPYYPPTPLSAPYTPGPRSLDISRFVTLPPPYPRHHPAVSNSHPDLAEMRSVVRCLNEKEEAEAIRESYRSQILGKRQRAESWCKHQRSIHRQDIEFRIEHGEMSQEQFDEADLELEAKISKSGKEVAQADFDLFQNTVLTPLHSIFTERINLANSSLDTLSGRLFSDAQSRSPNLPQEEGDEQPELLEKLTQLKWLFEARETLHHRIYDLLSERNDKYKAIVLLPYEQSHDQSKYAEAESFFAKDAQERQITFEKAVYSRAQSFLSVIENNVTRGVEVQLSAFWDIAPSLLEVLHKIPSDLDGFDIQIPASEYNENPSYYEHPMQYLYSLLGHAEKSTYQFIESQINLFCLLHEIRSHALIVRCRVDAHGRDASWAADEEQRREELKLTEDLKEKVGVVEGQWDDALDRDLMEAREKVREYLLEKGGGMMNERRCEKGMG</sequence>
<feature type="compositionally biased region" description="Pro residues" evidence="1">
    <location>
        <begin position="329"/>
        <end position="342"/>
    </location>
</feature>
<feature type="compositionally biased region" description="Basic and acidic residues" evidence="1">
    <location>
        <begin position="460"/>
        <end position="477"/>
    </location>
</feature>
<comment type="caution">
    <text evidence="2">The sequence shown here is derived from an EMBL/GenBank/DDBJ whole genome shotgun (WGS) entry which is preliminary data.</text>
</comment>
<feature type="compositionally biased region" description="Polar residues" evidence="1">
    <location>
        <begin position="168"/>
        <end position="192"/>
    </location>
</feature>
<feature type="region of interest" description="Disordered" evidence="1">
    <location>
        <begin position="875"/>
        <end position="922"/>
    </location>
</feature>
<feature type="compositionally biased region" description="Polar residues" evidence="1">
    <location>
        <begin position="875"/>
        <end position="894"/>
    </location>
</feature>
<feature type="region of interest" description="Disordered" evidence="1">
    <location>
        <begin position="819"/>
        <end position="839"/>
    </location>
</feature>
<feature type="compositionally biased region" description="Low complexity" evidence="1">
    <location>
        <begin position="764"/>
        <end position="774"/>
    </location>
</feature>
<feature type="compositionally biased region" description="Basic and acidic residues" evidence="1">
    <location>
        <begin position="734"/>
        <end position="752"/>
    </location>
</feature>
<feature type="compositionally biased region" description="Low complexity" evidence="1">
    <location>
        <begin position="293"/>
        <end position="322"/>
    </location>
</feature>
<accession>A0AAD9Z1T6</accession>
<evidence type="ECO:0000313" key="2">
    <source>
        <dbReference type="EMBL" id="KAK3168767.1"/>
    </source>
</evidence>
<feature type="compositionally biased region" description="Polar residues" evidence="1">
    <location>
        <begin position="81"/>
        <end position="99"/>
    </location>
</feature>
<feature type="region of interest" description="Disordered" evidence="1">
    <location>
        <begin position="281"/>
        <end position="491"/>
    </location>
</feature>
<feature type="region of interest" description="Disordered" evidence="1">
    <location>
        <begin position="64"/>
        <end position="266"/>
    </location>
</feature>
<feature type="compositionally biased region" description="Low complexity" evidence="1">
    <location>
        <begin position="561"/>
        <end position="572"/>
    </location>
</feature>
<proteinExistence type="predicted"/>
<keyword evidence="3" id="KW-1185">Reference proteome</keyword>
<feature type="compositionally biased region" description="Polar residues" evidence="1">
    <location>
        <begin position="573"/>
        <end position="587"/>
    </location>
</feature>
<name>A0AAD9Z1T6_9LECA</name>
<feature type="compositionally biased region" description="Basic and acidic residues" evidence="1">
    <location>
        <begin position="149"/>
        <end position="163"/>
    </location>
</feature>
<protein>
    <submittedName>
        <fullName evidence="2">Uncharacterized protein</fullName>
    </submittedName>
</protein>